<keyword evidence="1" id="KW-0472">Membrane</keyword>
<dbReference type="OrthoDB" id="2974002at2"/>
<comment type="caution">
    <text evidence="2">The sequence shown here is derived from an EMBL/GenBank/DDBJ whole genome shotgun (WGS) entry which is preliminary data.</text>
</comment>
<evidence type="ECO:0000313" key="3">
    <source>
        <dbReference type="Proteomes" id="UP000290649"/>
    </source>
</evidence>
<keyword evidence="1" id="KW-0812">Transmembrane</keyword>
<accession>A0A4Q0VYF8</accession>
<dbReference type="Proteomes" id="UP000290649">
    <property type="component" value="Unassembled WGS sequence"/>
</dbReference>
<name>A0A4Q0VYF8_9BACI</name>
<gene>
    <name evidence="2" type="ORF">DS745_03710</name>
</gene>
<dbReference type="RefSeq" id="WP_129076841.1">
    <property type="nucleotide sequence ID" value="NZ_QOUX01000001.1"/>
</dbReference>
<dbReference type="AlphaFoldDB" id="A0A4Q0VYF8"/>
<feature type="transmembrane region" description="Helical" evidence="1">
    <location>
        <begin position="36"/>
        <end position="59"/>
    </location>
</feature>
<keyword evidence="1" id="KW-1133">Transmembrane helix</keyword>
<reference evidence="2 3" key="1">
    <citation type="journal article" date="2019" name="Int. J. Syst. Evol. Microbiol.">
        <title>Anaerobacillus alkaliphilus sp. nov., a novel alkaliphilic and moderately halophilic bacterium.</title>
        <authorList>
            <person name="Borsodi A.K."/>
            <person name="Aszalos J.M."/>
            <person name="Bihari P."/>
            <person name="Nagy I."/>
            <person name="Schumann P."/>
            <person name="Sproer C."/>
            <person name="Kovacs A.L."/>
            <person name="Boka K."/>
            <person name="Dobosy P."/>
            <person name="Ovari M."/>
            <person name="Szili-Kovacs T."/>
            <person name="Toth E."/>
        </authorList>
    </citation>
    <scope>NUCLEOTIDE SEQUENCE [LARGE SCALE GENOMIC DNA]</scope>
    <source>
        <strain evidence="2 3">B16-10</strain>
    </source>
</reference>
<dbReference type="EMBL" id="QOUX01000001">
    <property type="protein sequence ID" value="RXJ04500.1"/>
    <property type="molecule type" value="Genomic_DNA"/>
</dbReference>
<dbReference type="Pfam" id="PF19893">
    <property type="entry name" value="DUF6366"/>
    <property type="match status" value="1"/>
</dbReference>
<dbReference type="InterPro" id="IPR045946">
    <property type="entry name" value="DUF6366"/>
</dbReference>
<keyword evidence="3" id="KW-1185">Reference proteome</keyword>
<evidence type="ECO:0000313" key="2">
    <source>
        <dbReference type="EMBL" id="RXJ04500.1"/>
    </source>
</evidence>
<organism evidence="2 3">
    <name type="scientific">Anaerobacillus alkaliphilus</name>
    <dbReference type="NCBI Taxonomy" id="1548597"/>
    <lineage>
        <taxon>Bacteria</taxon>
        <taxon>Bacillati</taxon>
        <taxon>Bacillota</taxon>
        <taxon>Bacilli</taxon>
        <taxon>Bacillales</taxon>
        <taxon>Bacillaceae</taxon>
        <taxon>Anaerobacillus</taxon>
    </lineage>
</organism>
<proteinExistence type="predicted"/>
<evidence type="ECO:0000256" key="1">
    <source>
        <dbReference type="SAM" id="Phobius"/>
    </source>
</evidence>
<sequence>MSQDEQDKMRVKDWERHPTANVADSVNRSMAGDPGALMRGGCLTKIVTLILLIVGFLLVTQCSNVVDSSSVENSCREVGEVIG</sequence>
<protein>
    <submittedName>
        <fullName evidence="2">Uncharacterized protein</fullName>
    </submittedName>
</protein>